<evidence type="ECO:0000313" key="3">
    <source>
        <dbReference type="Proteomes" id="UP000199045"/>
    </source>
</evidence>
<sequence length="404" mass="46658">MKRLFIAAGLLAAYFTASAQRGIDSTAYKKQKISQTDIQVLFSFYTQDGNHSAVTGGTGTENLQVYTTDVSISHQKDSVHIIDLGFGVDVITSASTDKIDMVMSSASRHDNRFHINAGYSRLFKKSHLRVGINSGLALESDYLSVPVGVSVSHDNTDHSRQWSASLQYFYDDLRWGRFDPDYYAPETLVYPSELRDTAWFNIYTRQSYNLNLALYQVVNQRMQFAVFPELVYQKGLLSTPFHRVYFNDGSTLRVENLPRERWKFPIGLQFNVFVGRNTIIRSYYRFYHDNFGITGHTIQLEVPVKTSPQLTLSPLLRFYTQTGAKYFRPYKEHNINDAFYTSDYDLSRFNSYKAGISARYALMKPMFRHYSFQEIGLRYAFYKRSDQLSAHMISLLLDFKHNKG</sequence>
<gene>
    <name evidence="2" type="ORF">SAMN04488121_106221</name>
</gene>
<reference evidence="2 3" key="1">
    <citation type="submission" date="2016-10" db="EMBL/GenBank/DDBJ databases">
        <authorList>
            <person name="de Groot N.N."/>
        </authorList>
    </citation>
    <scope>NUCLEOTIDE SEQUENCE [LARGE SCALE GENOMIC DNA]</scope>
    <source>
        <strain evidence="2 3">DSM 527</strain>
    </source>
</reference>
<evidence type="ECO:0000313" key="2">
    <source>
        <dbReference type="EMBL" id="SDG77014.1"/>
    </source>
</evidence>
<proteinExistence type="predicted"/>
<organism evidence="2 3">
    <name type="scientific">Chitinophaga filiformis</name>
    <name type="common">Myxococcus filiformis</name>
    <name type="synonym">Flexibacter filiformis</name>
    <dbReference type="NCBI Taxonomy" id="104663"/>
    <lineage>
        <taxon>Bacteria</taxon>
        <taxon>Pseudomonadati</taxon>
        <taxon>Bacteroidota</taxon>
        <taxon>Chitinophagia</taxon>
        <taxon>Chitinophagales</taxon>
        <taxon>Chitinophagaceae</taxon>
        <taxon>Chitinophaga</taxon>
    </lineage>
</organism>
<accession>A0A1G7WYM3</accession>
<evidence type="ECO:0000256" key="1">
    <source>
        <dbReference type="SAM" id="SignalP"/>
    </source>
</evidence>
<protein>
    <recommendedName>
        <fullName evidence="4">DUF3570 domain-containing protein</fullName>
    </recommendedName>
</protein>
<dbReference type="Pfam" id="PF12094">
    <property type="entry name" value="DUF3570"/>
    <property type="match status" value="1"/>
</dbReference>
<dbReference type="Proteomes" id="UP000199045">
    <property type="component" value="Unassembled WGS sequence"/>
</dbReference>
<dbReference type="RefSeq" id="WP_089835277.1">
    <property type="nucleotide sequence ID" value="NZ_FNBN01000006.1"/>
</dbReference>
<keyword evidence="1" id="KW-0732">Signal</keyword>
<dbReference type="InterPro" id="IPR021953">
    <property type="entry name" value="DUF3570"/>
</dbReference>
<name>A0A1G7WYM3_CHIFI</name>
<feature type="signal peptide" evidence="1">
    <location>
        <begin position="1"/>
        <end position="19"/>
    </location>
</feature>
<dbReference type="AlphaFoldDB" id="A0A1G7WYM3"/>
<dbReference type="STRING" id="104663.SAMN04488121_106221"/>
<dbReference type="EMBL" id="FNBN01000006">
    <property type="protein sequence ID" value="SDG77014.1"/>
    <property type="molecule type" value="Genomic_DNA"/>
</dbReference>
<feature type="chain" id="PRO_5011557519" description="DUF3570 domain-containing protein" evidence="1">
    <location>
        <begin position="20"/>
        <end position="404"/>
    </location>
</feature>
<evidence type="ECO:0008006" key="4">
    <source>
        <dbReference type="Google" id="ProtNLM"/>
    </source>
</evidence>
<dbReference type="OrthoDB" id="5450709at2"/>